<dbReference type="InterPro" id="IPR016039">
    <property type="entry name" value="Thiolase-like"/>
</dbReference>
<evidence type="ECO:0000313" key="5">
    <source>
        <dbReference type="Proteomes" id="UP001397290"/>
    </source>
</evidence>
<feature type="domain" description="Ketosynthase family 3 (KS3)" evidence="3">
    <location>
        <begin position="1"/>
        <end position="157"/>
    </location>
</feature>
<name>A0AAW0S5F0_9HYPO</name>
<gene>
    <name evidence="4" type="ORF">G3M48_007321</name>
</gene>
<evidence type="ECO:0000259" key="3">
    <source>
        <dbReference type="PROSITE" id="PS52004"/>
    </source>
</evidence>
<dbReference type="InterPro" id="IPR014030">
    <property type="entry name" value="Ketoacyl_synth_N"/>
</dbReference>
<sequence length="157" mass="17322">MVVNIECSASLVALHEACRALQQRNCSAALVSGTSLLMGPHIFKIMTDEGVLSREGSFKTFDASADGFALAKGIDTIFLKRITDAIRDGNPTRAVIRNSGNDCNGKNTRHKPHPDPIHKSHFFGMFMRKHGWTRAIRASLSAMVRELQSGTRWDVLL</sequence>
<dbReference type="PROSITE" id="PS52004">
    <property type="entry name" value="KS3_2"/>
    <property type="match status" value="1"/>
</dbReference>
<comment type="caution">
    <text evidence="4">The sequence shown here is derived from an EMBL/GenBank/DDBJ whole genome shotgun (WGS) entry which is preliminary data.</text>
</comment>
<dbReference type="Gene3D" id="3.40.47.10">
    <property type="match status" value="1"/>
</dbReference>
<dbReference type="GO" id="GO:0044550">
    <property type="term" value="P:secondary metabolite biosynthetic process"/>
    <property type="evidence" value="ECO:0007669"/>
    <property type="project" value="TreeGrafter"/>
</dbReference>
<dbReference type="Proteomes" id="UP001397290">
    <property type="component" value="Unassembled WGS sequence"/>
</dbReference>
<keyword evidence="1" id="KW-0596">Phosphopantetheine</keyword>
<evidence type="ECO:0000313" key="4">
    <source>
        <dbReference type="EMBL" id="KAK8149356.1"/>
    </source>
</evidence>
<accession>A0AAW0S5F0</accession>
<proteinExistence type="predicted"/>
<reference evidence="4 5" key="1">
    <citation type="submission" date="2020-02" db="EMBL/GenBank/DDBJ databases">
        <title>Comparative genomics of the hypocrealean fungal genus Beauvera.</title>
        <authorList>
            <person name="Showalter D.N."/>
            <person name="Bushley K.E."/>
            <person name="Rehner S.A."/>
        </authorList>
    </citation>
    <scope>NUCLEOTIDE SEQUENCE [LARGE SCALE GENOMIC DNA]</scope>
    <source>
        <strain evidence="4 5">ARSEF4384</strain>
    </source>
</reference>
<organism evidence="4 5">
    <name type="scientific">Beauveria asiatica</name>
    <dbReference type="NCBI Taxonomy" id="1069075"/>
    <lineage>
        <taxon>Eukaryota</taxon>
        <taxon>Fungi</taxon>
        <taxon>Dikarya</taxon>
        <taxon>Ascomycota</taxon>
        <taxon>Pezizomycotina</taxon>
        <taxon>Sordariomycetes</taxon>
        <taxon>Hypocreomycetidae</taxon>
        <taxon>Hypocreales</taxon>
        <taxon>Cordycipitaceae</taxon>
        <taxon>Beauveria</taxon>
    </lineage>
</organism>
<dbReference type="PANTHER" id="PTHR43775:SF46">
    <property type="entry name" value="FUMIGERMIN SYNTHASE"/>
    <property type="match status" value="1"/>
</dbReference>
<dbReference type="GO" id="GO:0006633">
    <property type="term" value="P:fatty acid biosynthetic process"/>
    <property type="evidence" value="ECO:0007669"/>
    <property type="project" value="TreeGrafter"/>
</dbReference>
<dbReference type="SMART" id="SM00825">
    <property type="entry name" value="PKS_KS"/>
    <property type="match status" value="1"/>
</dbReference>
<keyword evidence="2" id="KW-0597">Phosphoprotein</keyword>
<dbReference type="PANTHER" id="PTHR43775">
    <property type="entry name" value="FATTY ACID SYNTHASE"/>
    <property type="match status" value="1"/>
</dbReference>
<protein>
    <recommendedName>
        <fullName evidence="3">Ketosynthase family 3 (KS3) domain-containing protein</fullName>
    </recommendedName>
</protein>
<evidence type="ECO:0000256" key="1">
    <source>
        <dbReference type="ARBA" id="ARBA00022450"/>
    </source>
</evidence>
<dbReference type="GO" id="GO:0004312">
    <property type="term" value="F:fatty acid synthase activity"/>
    <property type="evidence" value="ECO:0007669"/>
    <property type="project" value="TreeGrafter"/>
</dbReference>
<dbReference type="InterPro" id="IPR020841">
    <property type="entry name" value="PKS_Beta-ketoAc_synthase_dom"/>
</dbReference>
<dbReference type="SUPFAM" id="SSF53901">
    <property type="entry name" value="Thiolase-like"/>
    <property type="match status" value="1"/>
</dbReference>
<dbReference type="EMBL" id="JAAHCF010000052">
    <property type="protein sequence ID" value="KAK8149356.1"/>
    <property type="molecule type" value="Genomic_DNA"/>
</dbReference>
<dbReference type="InterPro" id="IPR050091">
    <property type="entry name" value="PKS_NRPS_Biosynth_Enz"/>
</dbReference>
<dbReference type="Pfam" id="PF00109">
    <property type="entry name" value="ketoacyl-synt"/>
    <property type="match status" value="1"/>
</dbReference>
<keyword evidence="5" id="KW-1185">Reference proteome</keyword>
<evidence type="ECO:0000256" key="2">
    <source>
        <dbReference type="ARBA" id="ARBA00022553"/>
    </source>
</evidence>
<dbReference type="AlphaFoldDB" id="A0AAW0S5F0"/>